<dbReference type="Gene3D" id="3.30.70.2660">
    <property type="match status" value="1"/>
</dbReference>
<organism evidence="2 3">
    <name type="scientific">Marichromatium gracile</name>
    <name type="common">Chromatium gracile</name>
    <dbReference type="NCBI Taxonomy" id="1048"/>
    <lineage>
        <taxon>Bacteria</taxon>
        <taxon>Pseudomonadati</taxon>
        <taxon>Pseudomonadota</taxon>
        <taxon>Gammaproteobacteria</taxon>
        <taxon>Chromatiales</taxon>
        <taxon>Chromatiaceae</taxon>
        <taxon>Marichromatium</taxon>
    </lineage>
</organism>
<evidence type="ECO:0000313" key="3">
    <source>
        <dbReference type="Proteomes" id="UP000295247"/>
    </source>
</evidence>
<dbReference type="InterPro" id="IPR021124">
    <property type="entry name" value="CRISPR-assoc_prot_Cas5"/>
</dbReference>
<proteinExistence type="predicted"/>
<dbReference type="AlphaFoldDB" id="A0A4V2WAA1"/>
<sequence>MDTLSFDWSAKYGHFLRAEATVNALSYPMPPRTAVLGLLGAILGLEKDALAVDLAETRVAVSGPMPRRFWHRVKIRKHPPAALSREVKRTQRGAERPTQEKATLLNQEWLLAPRYRVHVAWPDQPDRFDELAGRIRDRRWHFTPCMGLSELLCDVEFISRQHAVALPVGRHLVQGICSASEVRVLAEEEVAVHLMRMPRHVSAERVFQHASYYLEHRGQPFPVDTQAAWRVGNWTGLFL</sequence>
<evidence type="ECO:0000313" key="2">
    <source>
        <dbReference type="EMBL" id="TCW38530.1"/>
    </source>
</evidence>
<dbReference type="NCBIfam" id="TIGR02593">
    <property type="entry name" value="CRISPR_cas5"/>
    <property type="match status" value="1"/>
</dbReference>
<dbReference type="RefSeq" id="WP_132228864.1">
    <property type="nucleotide sequence ID" value="NZ_NRRH01000007.1"/>
</dbReference>
<evidence type="ECO:0000256" key="1">
    <source>
        <dbReference type="ARBA" id="ARBA00023118"/>
    </source>
</evidence>
<gene>
    <name evidence="2" type="ORF">EDC29_102426</name>
</gene>
<dbReference type="InterPro" id="IPR013422">
    <property type="entry name" value="CRISPR-assoc_prot_Cas5_N"/>
</dbReference>
<dbReference type="Pfam" id="PF09704">
    <property type="entry name" value="Cas_Cas5d"/>
    <property type="match status" value="1"/>
</dbReference>
<dbReference type="Proteomes" id="UP000295247">
    <property type="component" value="Unassembled WGS sequence"/>
</dbReference>
<comment type="caution">
    <text evidence="2">The sequence shown here is derived from an EMBL/GenBank/DDBJ whole genome shotgun (WGS) entry which is preliminary data.</text>
</comment>
<keyword evidence="1" id="KW-0051">Antiviral defense</keyword>
<reference evidence="2 3" key="1">
    <citation type="submission" date="2019-03" db="EMBL/GenBank/DDBJ databases">
        <title>Genomic Encyclopedia of Type Strains, Phase IV (KMG-IV): sequencing the most valuable type-strain genomes for metagenomic binning, comparative biology and taxonomic classification.</title>
        <authorList>
            <person name="Goeker M."/>
        </authorList>
    </citation>
    <scope>NUCLEOTIDE SEQUENCE [LARGE SCALE GENOMIC DNA]</scope>
    <source>
        <strain evidence="2 3">DSM 203</strain>
    </source>
</reference>
<name>A0A4V2WAA1_MARGR</name>
<dbReference type="GO" id="GO:0051607">
    <property type="term" value="P:defense response to virus"/>
    <property type="evidence" value="ECO:0007669"/>
    <property type="project" value="UniProtKB-KW"/>
</dbReference>
<dbReference type="EMBL" id="SMDC01000002">
    <property type="protein sequence ID" value="TCW38530.1"/>
    <property type="molecule type" value="Genomic_DNA"/>
</dbReference>
<accession>A0A4V2WAA1</accession>
<protein>
    <submittedName>
        <fullName evidence="2">CRISPR-associated Cas5h family protein</fullName>
    </submittedName>
</protein>
<dbReference type="GO" id="GO:0043571">
    <property type="term" value="P:maintenance of CRISPR repeat elements"/>
    <property type="evidence" value="ECO:0007669"/>
    <property type="project" value="InterPro"/>
</dbReference>